<dbReference type="GO" id="GO:0016747">
    <property type="term" value="F:acyltransferase activity, transferring groups other than amino-acyl groups"/>
    <property type="evidence" value="ECO:0007669"/>
    <property type="project" value="InterPro"/>
</dbReference>
<dbReference type="PROSITE" id="PS51186">
    <property type="entry name" value="GNAT"/>
    <property type="match status" value="1"/>
</dbReference>
<evidence type="ECO:0000313" key="3">
    <source>
        <dbReference type="Proteomes" id="UP000818266"/>
    </source>
</evidence>
<dbReference type="PANTHER" id="PTHR43610">
    <property type="entry name" value="BLL6696 PROTEIN"/>
    <property type="match status" value="1"/>
</dbReference>
<evidence type="ECO:0000313" key="2">
    <source>
        <dbReference type="EMBL" id="NHF63469.1"/>
    </source>
</evidence>
<keyword evidence="3" id="KW-1185">Reference proteome</keyword>
<organism evidence="2 3">
    <name type="scientific">Microcella pacifica</name>
    <dbReference type="NCBI Taxonomy" id="2591847"/>
    <lineage>
        <taxon>Bacteria</taxon>
        <taxon>Bacillati</taxon>
        <taxon>Actinomycetota</taxon>
        <taxon>Actinomycetes</taxon>
        <taxon>Micrococcales</taxon>
        <taxon>Microbacteriaceae</taxon>
        <taxon>Microcella</taxon>
    </lineage>
</organism>
<name>A0A9E5MKR7_9MICO</name>
<sequence length="200" mass="21945">MYPTTPPPFEELSGYGVTLEPYRDEHLPGLTAALAHREVFAGGWGGGPAGFREGEDFAGWLPTYLPIGRGHPYVVRDARGEVVGTSSLTDFAPILQYAHLGWTAYAPEHWGSGVNAACKLLLLGHVFAHGYGRVKLQADMLNERSRAAMAGIGAQFEGVVRREQPRSDGSWRDTAQFAVTIDDWPDVRAVLERRVAQRRA</sequence>
<dbReference type="PANTHER" id="PTHR43610:SF1">
    <property type="entry name" value="N-ACETYLTRANSFERASE DOMAIN-CONTAINING PROTEIN"/>
    <property type="match status" value="1"/>
</dbReference>
<dbReference type="RefSeq" id="WP_152583867.1">
    <property type="nucleotide sequence ID" value="NZ_JAVJPO010000024.1"/>
</dbReference>
<dbReference type="Proteomes" id="UP000818266">
    <property type="component" value="Unassembled WGS sequence"/>
</dbReference>
<dbReference type="Gene3D" id="3.40.630.30">
    <property type="match status" value="1"/>
</dbReference>
<gene>
    <name evidence="2" type="ORF">FK219_009500</name>
</gene>
<comment type="caution">
    <text evidence="2">The sequence shown here is derived from an EMBL/GenBank/DDBJ whole genome shotgun (WGS) entry which is preliminary data.</text>
</comment>
<dbReference type="AlphaFoldDB" id="A0A9E5MKR7"/>
<proteinExistence type="predicted"/>
<protein>
    <submittedName>
        <fullName evidence="2">GNAT family N-acetyltransferase</fullName>
    </submittedName>
</protein>
<evidence type="ECO:0000259" key="1">
    <source>
        <dbReference type="PROSITE" id="PS51186"/>
    </source>
</evidence>
<dbReference type="OrthoDB" id="9795199at2"/>
<dbReference type="Pfam" id="PF13302">
    <property type="entry name" value="Acetyltransf_3"/>
    <property type="match status" value="1"/>
</dbReference>
<reference evidence="2 3" key="1">
    <citation type="submission" date="2019-06" db="EMBL/GenBank/DDBJ databases">
        <authorList>
            <person name="De-Chao Zhang Q."/>
        </authorList>
    </citation>
    <scope>NUCLEOTIDE SEQUENCE [LARGE SCALE GENOMIC DNA]</scope>
    <source>
        <strain evidence="2 3">KN1116</strain>
    </source>
</reference>
<feature type="domain" description="N-acetyltransferase" evidence="1">
    <location>
        <begin position="17"/>
        <end position="176"/>
    </location>
</feature>
<dbReference type="SUPFAM" id="SSF55729">
    <property type="entry name" value="Acyl-CoA N-acyltransferases (Nat)"/>
    <property type="match status" value="1"/>
</dbReference>
<dbReference type="EMBL" id="VIKT02000015">
    <property type="protein sequence ID" value="NHF63469.1"/>
    <property type="molecule type" value="Genomic_DNA"/>
</dbReference>
<accession>A0A9E5MKR7</accession>
<dbReference type="InterPro" id="IPR016181">
    <property type="entry name" value="Acyl_CoA_acyltransferase"/>
</dbReference>
<dbReference type="InterPro" id="IPR000182">
    <property type="entry name" value="GNAT_dom"/>
</dbReference>
<reference evidence="2 3" key="2">
    <citation type="submission" date="2020-03" db="EMBL/GenBank/DDBJ databases">
        <title>Chryseoglobus sp. isolated from a deep-sea seamount.</title>
        <authorList>
            <person name="Zhang D.-C."/>
        </authorList>
    </citation>
    <scope>NUCLEOTIDE SEQUENCE [LARGE SCALE GENOMIC DNA]</scope>
    <source>
        <strain evidence="2 3">KN1116</strain>
    </source>
</reference>